<reference evidence="1" key="1">
    <citation type="submission" date="2014-09" db="EMBL/GenBank/DDBJ databases">
        <authorList>
            <person name="Magalhaes I.L.F."/>
            <person name="Oliveira U."/>
            <person name="Santos F.R."/>
            <person name="Vidigal T.H.D.A."/>
            <person name="Brescovit A.D."/>
            <person name="Santos A.J."/>
        </authorList>
    </citation>
    <scope>NUCLEOTIDE SEQUENCE</scope>
    <source>
        <tissue evidence="1">Shoot tissue taken approximately 20 cm above the soil surface</tissue>
    </source>
</reference>
<name>A0A0A9HCR0_ARUDO</name>
<dbReference type="EMBL" id="GBRH01167208">
    <property type="protein sequence ID" value="JAE30688.1"/>
    <property type="molecule type" value="Transcribed_RNA"/>
</dbReference>
<dbReference type="AlphaFoldDB" id="A0A0A9HCR0"/>
<proteinExistence type="predicted"/>
<accession>A0A0A9HCR0</accession>
<reference evidence="1" key="2">
    <citation type="journal article" date="2015" name="Data Brief">
        <title>Shoot transcriptome of the giant reed, Arundo donax.</title>
        <authorList>
            <person name="Barrero R.A."/>
            <person name="Guerrero F.D."/>
            <person name="Moolhuijzen P."/>
            <person name="Goolsby J.A."/>
            <person name="Tidwell J."/>
            <person name="Bellgard S.E."/>
            <person name="Bellgard M.I."/>
        </authorList>
    </citation>
    <scope>NUCLEOTIDE SEQUENCE</scope>
    <source>
        <tissue evidence="1">Shoot tissue taken approximately 20 cm above the soil surface</tissue>
    </source>
</reference>
<sequence>MGFQLTNSFRMVKGLLPKTSYITETTFAWYYSMMNIYAQPLNICNLHIKKVRIIQIQQCAVSVQTFYYKTQISNNRHMQKMLDLEMRFSKSTYELNMYL</sequence>
<evidence type="ECO:0000313" key="1">
    <source>
        <dbReference type="EMBL" id="JAE30688.1"/>
    </source>
</evidence>
<organism evidence="1">
    <name type="scientific">Arundo donax</name>
    <name type="common">Giant reed</name>
    <name type="synonym">Donax arundinaceus</name>
    <dbReference type="NCBI Taxonomy" id="35708"/>
    <lineage>
        <taxon>Eukaryota</taxon>
        <taxon>Viridiplantae</taxon>
        <taxon>Streptophyta</taxon>
        <taxon>Embryophyta</taxon>
        <taxon>Tracheophyta</taxon>
        <taxon>Spermatophyta</taxon>
        <taxon>Magnoliopsida</taxon>
        <taxon>Liliopsida</taxon>
        <taxon>Poales</taxon>
        <taxon>Poaceae</taxon>
        <taxon>PACMAD clade</taxon>
        <taxon>Arundinoideae</taxon>
        <taxon>Arundineae</taxon>
        <taxon>Arundo</taxon>
    </lineage>
</organism>
<protein>
    <submittedName>
        <fullName evidence="1">Uncharacterized protein</fullName>
    </submittedName>
</protein>